<evidence type="ECO:0000313" key="2">
    <source>
        <dbReference type="Proteomes" id="UP000062260"/>
    </source>
</evidence>
<dbReference type="KEGG" id="auh:AWM75_02780"/>
<protein>
    <submittedName>
        <fullName evidence="1">Uncharacterized protein</fullName>
    </submittedName>
</protein>
<dbReference type="SMART" id="SM00014">
    <property type="entry name" value="acidPPc"/>
    <property type="match status" value="1"/>
</dbReference>
<dbReference type="AlphaFoldDB" id="A0A0X8FKI0"/>
<dbReference type="Pfam" id="PF01569">
    <property type="entry name" value="PAP2"/>
    <property type="match status" value="1"/>
</dbReference>
<dbReference type="STRING" id="128944.AWM75_02780"/>
<dbReference type="PANTHER" id="PTHR14969:SF13">
    <property type="entry name" value="AT30094P"/>
    <property type="match status" value="1"/>
</dbReference>
<dbReference type="InterPro" id="IPR000326">
    <property type="entry name" value="PAP2/HPO"/>
</dbReference>
<dbReference type="RefSeq" id="WP_067977959.1">
    <property type="nucleotide sequence ID" value="NZ_CP014163.1"/>
</dbReference>
<accession>A0A0X8FKI0</accession>
<dbReference type="OrthoDB" id="9789113at2"/>
<reference evidence="2" key="2">
    <citation type="submission" date="2016-01" db="EMBL/GenBank/DDBJ databases">
        <title>Six Aerococcus type strain genome sequencing and assembly using PacBio and Illumina Hiseq.</title>
        <authorList>
            <person name="Carkaci D."/>
            <person name="Dargis R."/>
            <person name="Nielsen X.C."/>
            <person name="Skovgaard O."/>
            <person name="Fuursted K."/>
            <person name="Christensen J.J."/>
        </authorList>
    </citation>
    <scope>NUCLEOTIDE SEQUENCE [LARGE SCALE GENOMIC DNA]</scope>
    <source>
        <strain evidence="2">CCUG42038B</strain>
    </source>
</reference>
<dbReference type="SUPFAM" id="SSF48317">
    <property type="entry name" value="Acid phosphatase/Vanadium-dependent haloperoxidase"/>
    <property type="match status" value="1"/>
</dbReference>
<dbReference type="CDD" id="cd03392">
    <property type="entry name" value="PAP2_like_2"/>
    <property type="match status" value="1"/>
</dbReference>
<dbReference type="InterPro" id="IPR036938">
    <property type="entry name" value="PAP2/HPO_sf"/>
</dbReference>
<organism evidence="1 2">
    <name type="scientific">Aerococcus urinaehominis</name>
    <dbReference type="NCBI Taxonomy" id="128944"/>
    <lineage>
        <taxon>Bacteria</taxon>
        <taxon>Bacillati</taxon>
        <taxon>Bacillota</taxon>
        <taxon>Bacilli</taxon>
        <taxon>Lactobacillales</taxon>
        <taxon>Aerococcaceae</taxon>
        <taxon>Aerococcus</taxon>
    </lineage>
</organism>
<reference evidence="1 2" key="1">
    <citation type="journal article" date="2016" name="Genome Announc.">
        <title>Complete Genome Sequences of Aerococcus christensenii CCUG 28831T, Aerococcus sanguinicola CCUG 43001T, Aerococcus urinae CCUG 36881T, Aerococcus urinaeequi CCUG 28094T, Aerococcus urinaehominis CCUG 42038 BT, and Aerococcus viridans CCUG 4311T.</title>
        <authorList>
            <person name="Carkaci D."/>
            <person name="Dargis R."/>
            <person name="Nielsen X.C."/>
            <person name="Skovgaard O."/>
            <person name="Fuursted K."/>
            <person name="Christensen J.J."/>
        </authorList>
    </citation>
    <scope>NUCLEOTIDE SEQUENCE [LARGE SCALE GENOMIC DNA]</scope>
    <source>
        <strain evidence="1 2">CCUG42038B</strain>
    </source>
</reference>
<evidence type="ECO:0000313" key="1">
    <source>
        <dbReference type="EMBL" id="AMB98987.1"/>
    </source>
</evidence>
<dbReference type="Gene3D" id="1.20.144.10">
    <property type="entry name" value="Phosphatidic acid phosphatase type 2/haloperoxidase"/>
    <property type="match status" value="2"/>
</dbReference>
<proteinExistence type="predicted"/>
<name>A0A0X8FKI0_9LACT</name>
<dbReference type="PANTHER" id="PTHR14969">
    <property type="entry name" value="SPHINGOSINE-1-PHOSPHATE PHOSPHOHYDROLASE"/>
    <property type="match status" value="1"/>
</dbReference>
<gene>
    <name evidence="1" type="ORF">AWM75_02780</name>
</gene>
<dbReference type="EMBL" id="CP014163">
    <property type="protein sequence ID" value="AMB98987.1"/>
    <property type="molecule type" value="Genomic_DNA"/>
</dbReference>
<keyword evidence="2" id="KW-1185">Reference proteome</keyword>
<dbReference type="Proteomes" id="UP000062260">
    <property type="component" value="Chromosome"/>
</dbReference>
<sequence length="212" mass="24251">MKNYPSKYLLYWAGLFCLPVVIFALLVLNHSQSLQAFDLKWGQHFYNIGPTWLTRIFQWGTLLGNPIIMGIVIVCLSLILYYFANRRVALYYLVFTILGNVVANPLIKLLVDRPRPQFTDHLVDVSSPSFPSGHSFGAVVIYGCFAYFLCQYLKTKTSKQFVWLGTSLLAIFLAFSRIYLGVHYASDIISGLCLGLAWTLLTIYNWQRVKKN</sequence>